<gene>
    <name evidence="6" type="ORF">H5410_013645</name>
</gene>
<dbReference type="Gene3D" id="1.10.8.430">
    <property type="entry name" value="Helical domain of apoptotic protease-activating factors"/>
    <property type="match status" value="1"/>
</dbReference>
<evidence type="ECO:0000313" key="7">
    <source>
        <dbReference type="Proteomes" id="UP000824120"/>
    </source>
</evidence>
<dbReference type="InterPro" id="IPR042197">
    <property type="entry name" value="Apaf_helical"/>
</dbReference>
<evidence type="ECO:0000256" key="3">
    <source>
        <dbReference type="ARBA" id="ARBA00023054"/>
    </source>
</evidence>
<reference evidence="6 7" key="1">
    <citation type="submission" date="2020-09" db="EMBL/GenBank/DDBJ databases">
        <title>De no assembly of potato wild relative species, Solanum commersonii.</title>
        <authorList>
            <person name="Cho K."/>
        </authorList>
    </citation>
    <scope>NUCLEOTIDE SEQUENCE [LARGE SCALE GENOMIC DNA]</scope>
    <source>
        <strain evidence="6">LZ3.2</strain>
        <tissue evidence="6">Leaf</tissue>
    </source>
</reference>
<comment type="subcellular location">
    <subcellularLocation>
        <location evidence="1">Membrane</location>
        <topology evidence="1">Peripheral membrane protein</topology>
    </subcellularLocation>
</comment>
<dbReference type="Gene3D" id="3.40.50.300">
    <property type="entry name" value="P-loop containing nucleotide triphosphate hydrolases"/>
    <property type="match status" value="1"/>
</dbReference>
<dbReference type="GO" id="GO:0016020">
    <property type="term" value="C:membrane"/>
    <property type="evidence" value="ECO:0007669"/>
    <property type="project" value="UniProtKB-SubCell"/>
</dbReference>
<feature type="domain" description="NB-ARC" evidence="5">
    <location>
        <begin position="136"/>
        <end position="306"/>
    </location>
</feature>
<evidence type="ECO:0000256" key="2">
    <source>
        <dbReference type="ARBA" id="ARBA00022614"/>
    </source>
</evidence>
<evidence type="ECO:0000256" key="4">
    <source>
        <dbReference type="ARBA" id="ARBA00023136"/>
    </source>
</evidence>
<keyword evidence="4" id="KW-0472">Membrane</keyword>
<dbReference type="PANTHER" id="PTHR23155:SF1211">
    <property type="entry name" value="OS09G0313500 PROTEIN"/>
    <property type="match status" value="1"/>
</dbReference>
<keyword evidence="2" id="KW-0433">Leucine-rich repeat</keyword>
<accession>A0A9J5ZNQ9</accession>
<protein>
    <recommendedName>
        <fullName evidence="5">NB-ARC domain-containing protein</fullName>
    </recommendedName>
</protein>
<dbReference type="PRINTS" id="PR00364">
    <property type="entry name" value="DISEASERSIST"/>
</dbReference>
<keyword evidence="3" id="KW-0175">Coiled coil</keyword>
<dbReference type="PANTHER" id="PTHR23155">
    <property type="entry name" value="DISEASE RESISTANCE PROTEIN RP"/>
    <property type="match status" value="1"/>
</dbReference>
<evidence type="ECO:0000313" key="6">
    <source>
        <dbReference type="EMBL" id="KAG5613821.1"/>
    </source>
</evidence>
<dbReference type="Proteomes" id="UP000824120">
    <property type="component" value="Chromosome 3"/>
</dbReference>
<dbReference type="Pfam" id="PF00931">
    <property type="entry name" value="NB-ARC"/>
    <property type="match status" value="1"/>
</dbReference>
<evidence type="ECO:0000259" key="5">
    <source>
        <dbReference type="Pfam" id="PF00931"/>
    </source>
</evidence>
<evidence type="ECO:0000256" key="1">
    <source>
        <dbReference type="ARBA" id="ARBA00004170"/>
    </source>
</evidence>
<dbReference type="AlphaFoldDB" id="A0A9J5ZNQ9"/>
<name>A0A9J5ZNQ9_SOLCO</name>
<sequence>MAKLAATMKLKQLALAKETLLIGSEAYNEISETADSIKNLETTDSEQVNEIEELVYRVEKAIQTYGVSARSKFFFNRHSAAQKKAMSDITSSCRMMKEIAMQKKSNNNQQLMRQNNNFVYNHEDGAVVVGMEEETEEIIRVLLPKSQDSKLDFQIIPIWGRSGIGKATLANKIYNDTRIVEKFGHRVNIRLCENINAHDALQHVIESIEGRIDEKYVDMSPTSLANCVRQRLEMSRTLIVLQGVRSIDGWRMLRSVLGAKGCMILFTTRSREVVTESRTQAVHIHEKRLLTEENSWKLFKEMVWPGGAEIQSAMDRMGRLMVKVCEGIPGAIIALAKQLAGKSASEWETMQKNAGRDVSQVMAPSYAELSEEQKLYFLYLGHFRKDPEIEPEKLSHLWEIEGFISSSEGHERG</sequence>
<dbReference type="InterPro" id="IPR044974">
    <property type="entry name" value="Disease_R_plants"/>
</dbReference>
<dbReference type="OrthoDB" id="664960at2759"/>
<dbReference type="InterPro" id="IPR002182">
    <property type="entry name" value="NB-ARC"/>
</dbReference>
<organism evidence="6 7">
    <name type="scientific">Solanum commersonii</name>
    <name type="common">Commerson's wild potato</name>
    <name type="synonym">Commerson's nightshade</name>
    <dbReference type="NCBI Taxonomy" id="4109"/>
    <lineage>
        <taxon>Eukaryota</taxon>
        <taxon>Viridiplantae</taxon>
        <taxon>Streptophyta</taxon>
        <taxon>Embryophyta</taxon>
        <taxon>Tracheophyta</taxon>
        <taxon>Spermatophyta</taxon>
        <taxon>Magnoliopsida</taxon>
        <taxon>eudicotyledons</taxon>
        <taxon>Gunneridae</taxon>
        <taxon>Pentapetalae</taxon>
        <taxon>asterids</taxon>
        <taxon>lamiids</taxon>
        <taxon>Solanales</taxon>
        <taxon>Solanaceae</taxon>
        <taxon>Solanoideae</taxon>
        <taxon>Solaneae</taxon>
        <taxon>Solanum</taxon>
    </lineage>
</organism>
<dbReference type="GO" id="GO:0043531">
    <property type="term" value="F:ADP binding"/>
    <property type="evidence" value="ECO:0007669"/>
    <property type="project" value="InterPro"/>
</dbReference>
<dbReference type="GO" id="GO:0005524">
    <property type="term" value="F:ATP binding"/>
    <property type="evidence" value="ECO:0007669"/>
    <property type="project" value="UniProtKB-KW"/>
</dbReference>
<dbReference type="EMBL" id="JACXVP010000003">
    <property type="protein sequence ID" value="KAG5613821.1"/>
    <property type="molecule type" value="Genomic_DNA"/>
</dbReference>
<keyword evidence="7" id="KW-1185">Reference proteome</keyword>
<dbReference type="GO" id="GO:0098542">
    <property type="term" value="P:defense response to other organism"/>
    <property type="evidence" value="ECO:0007669"/>
    <property type="project" value="TreeGrafter"/>
</dbReference>
<dbReference type="InterPro" id="IPR027417">
    <property type="entry name" value="P-loop_NTPase"/>
</dbReference>
<proteinExistence type="predicted"/>
<comment type="caution">
    <text evidence="6">The sequence shown here is derived from an EMBL/GenBank/DDBJ whole genome shotgun (WGS) entry which is preliminary data.</text>
</comment>
<dbReference type="SUPFAM" id="SSF52540">
    <property type="entry name" value="P-loop containing nucleoside triphosphate hydrolases"/>
    <property type="match status" value="1"/>
</dbReference>